<evidence type="ECO:0000313" key="10">
    <source>
        <dbReference type="Proteomes" id="UP000663722"/>
    </source>
</evidence>
<dbReference type="AlphaFoldDB" id="A0A975GPB1"/>
<accession>A0A975GPB1</accession>
<dbReference type="PROSITE" id="PS52035">
    <property type="entry name" value="PEPTIDASE_M14"/>
    <property type="match status" value="1"/>
</dbReference>
<dbReference type="PANTHER" id="PTHR11705:SF143">
    <property type="entry name" value="SLL0236 PROTEIN"/>
    <property type="match status" value="1"/>
</dbReference>
<evidence type="ECO:0000256" key="7">
    <source>
        <dbReference type="PROSITE-ProRule" id="PRU01379"/>
    </source>
</evidence>
<dbReference type="PROSITE" id="PS51257">
    <property type="entry name" value="PROKAR_LIPOPROTEIN"/>
    <property type="match status" value="1"/>
</dbReference>
<dbReference type="PRINTS" id="PR00765">
    <property type="entry name" value="CRBOXYPTASEA"/>
</dbReference>
<evidence type="ECO:0000259" key="8">
    <source>
        <dbReference type="PROSITE" id="PS52035"/>
    </source>
</evidence>
<feature type="domain" description="Peptidase M14" evidence="8">
    <location>
        <begin position="24"/>
        <end position="262"/>
    </location>
</feature>
<evidence type="ECO:0000256" key="5">
    <source>
        <dbReference type="ARBA" id="ARBA00022833"/>
    </source>
</evidence>
<evidence type="ECO:0000256" key="1">
    <source>
        <dbReference type="ARBA" id="ARBA00001947"/>
    </source>
</evidence>
<dbReference type="SUPFAM" id="SSF53187">
    <property type="entry name" value="Zn-dependent exopeptidases"/>
    <property type="match status" value="1"/>
</dbReference>
<dbReference type="Proteomes" id="UP000663722">
    <property type="component" value="Chromosome"/>
</dbReference>
<keyword evidence="10" id="KW-1185">Reference proteome</keyword>
<dbReference type="Pfam" id="PF00246">
    <property type="entry name" value="Peptidase_M14"/>
    <property type="match status" value="1"/>
</dbReference>
<evidence type="ECO:0000256" key="3">
    <source>
        <dbReference type="ARBA" id="ARBA00022670"/>
    </source>
</evidence>
<evidence type="ECO:0000256" key="2">
    <source>
        <dbReference type="ARBA" id="ARBA00005988"/>
    </source>
</evidence>
<dbReference type="GO" id="GO:0004181">
    <property type="term" value="F:metallocarboxypeptidase activity"/>
    <property type="evidence" value="ECO:0007669"/>
    <property type="project" value="InterPro"/>
</dbReference>
<organism evidence="9 10">
    <name type="scientific">Desulfonema magnum</name>
    <dbReference type="NCBI Taxonomy" id="45655"/>
    <lineage>
        <taxon>Bacteria</taxon>
        <taxon>Pseudomonadati</taxon>
        <taxon>Thermodesulfobacteriota</taxon>
        <taxon>Desulfobacteria</taxon>
        <taxon>Desulfobacterales</taxon>
        <taxon>Desulfococcaceae</taxon>
        <taxon>Desulfonema</taxon>
    </lineage>
</organism>
<dbReference type="InterPro" id="IPR000834">
    <property type="entry name" value="Peptidase_M14"/>
</dbReference>
<dbReference type="SMART" id="SM00631">
    <property type="entry name" value="Zn_pept"/>
    <property type="match status" value="1"/>
</dbReference>
<dbReference type="PANTHER" id="PTHR11705">
    <property type="entry name" value="PROTEASE FAMILY M14 CARBOXYPEPTIDASE A,B"/>
    <property type="match status" value="1"/>
</dbReference>
<gene>
    <name evidence="9" type="ORF">dnm_037530</name>
</gene>
<evidence type="ECO:0000256" key="6">
    <source>
        <dbReference type="ARBA" id="ARBA00023049"/>
    </source>
</evidence>
<comment type="similarity">
    <text evidence="2 7">Belongs to the peptidase M14 family.</text>
</comment>
<feature type="active site" description="Proton donor/acceptor" evidence="7">
    <location>
        <position position="234"/>
    </location>
</feature>
<evidence type="ECO:0000313" key="9">
    <source>
        <dbReference type="EMBL" id="QTA87718.1"/>
    </source>
</evidence>
<dbReference type="GO" id="GO:0008270">
    <property type="term" value="F:zinc ion binding"/>
    <property type="evidence" value="ECO:0007669"/>
    <property type="project" value="InterPro"/>
</dbReference>
<protein>
    <submittedName>
        <fullName evidence="9">Peptidase, M14 family</fullName>
    </submittedName>
</protein>
<sequence length="302" mass="33893">MKHIDSSIHQTYLLILCFFLFMTGCQRFQTTIIPEEKVFKAPCLKTVSPAVQYHIIGSSVENRAIGYLVLGEGQDVIFIIASIHGNETAGTPLVLLLAQYLQDHYDLLEGRKLVILPVANPDGMFNNSRYNANGIDLNRNFPTRNRINSPRFGRAAFSEPETRIIDLLIQQYDPDRIVSLHEPLACVDYDGPGETLAEHMAECCNLSVKKLGARPGSLGSYTGETLGIPTITLELTEHAKQFDSEYLWELYGEALISAVIYPDIVELYTFPRERHDESGEEVFFNNSDSQKAFENEAVTPSK</sequence>
<proteinExistence type="inferred from homology"/>
<name>A0A975GPB1_9BACT</name>
<dbReference type="KEGG" id="dmm:dnm_037530"/>
<dbReference type="GO" id="GO:0006508">
    <property type="term" value="P:proteolysis"/>
    <property type="evidence" value="ECO:0007669"/>
    <property type="project" value="UniProtKB-KW"/>
</dbReference>
<keyword evidence="6" id="KW-0482">Metalloprotease</keyword>
<evidence type="ECO:0000256" key="4">
    <source>
        <dbReference type="ARBA" id="ARBA00022801"/>
    </source>
</evidence>
<keyword evidence="5" id="KW-0862">Zinc</keyword>
<keyword evidence="3" id="KW-0645">Protease</keyword>
<keyword evidence="4" id="KW-0378">Hydrolase</keyword>
<dbReference type="EMBL" id="CP061800">
    <property type="protein sequence ID" value="QTA87718.1"/>
    <property type="molecule type" value="Genomic_DNA"/>
</dbReference>
<dbReference type="RefSeq" id="WP_207682794.1">
    <property type="nucleotide sequence ID" value="NZ_CP061800.1"/>
</dbReference>
<dbReference type="Gene3D" id="3.40.630.10">
    <property type="entry name" value="Zn peptidases"/>
    <property type="match status" value="1"/>
</dbReference>
<reference evidence="9" key="1">
    <citation type="journal article" date="2021" name="Microb. Physiol.">
        <title>Proteogenomic Insights into the Physiology of Marine, Sulfate-Reducing, Filamentous Desulfonema limicola and Desulfonema magnum.</title>
        <authorList>
            <person name="Schnaars V."/>
            <person name="Wohlbrand L."/>
            <person name="Scheve S."/>
            <person name="Hinrichs C."/>
            <person name="Reinhardt R."/>
            <person name="Rabus R."/>
        </authorList>
    </citation>
    <scope>NUCLEOTIDE SEQUENCE</scope>
    <source>
        <strain evidence="9">4be13</strain>
    </source>
</reference>
<dbReference type="GO" id="GO:0005615">
    <property type="term" value="C:extracellular space"/>
    <property type="evidence" value="ECO:0007669"/>
    <property type="project" value="TreeGrafter"/>
</dbReference>
<comment type="cofactor">
    <cofactor evidence="1">
        <name>Zn(2+)</name>
        <dbReference type="ChEBI" id="CHEBI:29105"/>
    </cofactor>
</comment>